<accession>A0A8S0VG79</accession>
<dbReference type="GO" id="GO:0007010">
    <property type="term" value="P:cytoskeleton organization"/>
    <property type="evidence" value="ECO:0007669"/>
    <property type="project" value="InterPro"/>
</dbReference>
<evidence type="ECO:0000259" key="2">
    <source>
        <dbReference type="PROSITE" id="PS51089"/>
    </source>
</evidence>
<protein>
    <submittedName>
        <fullName evidence="3">Villin-4-like</fullName>
    </submittedName>
</protein>
<dbReference type="SUPFAM" id="SSF47050">
    <property type="entry name" value="VHP, Villin headpiece domain"/>
    <property type="match status" value="1"/>
</dbReference>
<comment type="caution">
    <text evidence="3">The sequence shown here is derived from an EMBL/GenBank/DDBJ whole genome shotgun (WGS) entry which is preliminary data.</text>
</comment>
<dbReference type="SMART" id="SM00153">
    <property type="entry name" value="VHP"/>
    <property type="match status" value="1"/>
</dbReference>
<evidence type="ECO:0000256" key="1">
    <source>
        <dbReference type="SAM" id="MobiDB-lite"/>
    </source>
</evidence>
<dbReference type="Gramene" id="OE9A049084T1">
    <property type="protein sequence ID" value="OE9A049084C1"/>
    <property type="gene ID" value="OE9A049084"/>
</dbReference>
<dbReference type="Gene3D" id="1.10.950.10">
    <property type="entry name" value="Villin headpiece domain"/>
    <property type="match status" value="1"/>
</dbReference>
<organism evidence="3 4">
    <name type="scientific">Olea europaea subsp. europaea</name>
    <dbReference type="NCBI Taxonomy" id="158383"/>
    <lineage>
        <taxon>Eukaryota</taxon>
        <taxon>Viridiplantae</taxon>
        <taxon>Streptophyta</taxon>
        <taxon>Embryophyta</taxon>
        <taxon>Tracheophyta</taxon>
        <taxon>Spermatophyta</taxon>
        <taxon>Magnoliopsida</taxon>
        <taxon>eudicotyledons</taxon>
        <taxon>Gunneridae</taxon>
        <taxon>Pentapetalae</taxon>
        <taxon>asterids</taxon>
        <taxon>lamiids</taxon>
        <taxon>Lamiales</taxon>
        <taxon>Oleaceae</taxon>
        <taxon>Oleeae</taxon>
        <taxon>Olea</taxon>
    </lineage>
</organism>
<proteinExistence type="predicted"/>
<feature type="region of interest" description="Disordered" evidence="1">
    <location>
        <begin position="1"/>
        <end position="24"/>
    </location>
</feature>
<feature type="domain" description="HP" evidence="2">
    <location>
        <begin position="28"/>
        <end position="93"/>
    </location>
</feature>
<dbReference type="Proteomes" id="UP000594638">
    <property type="component" value="Unassembled WGS sequence"/>
</dbReference>
<evidence type="ECO:0000313" key="3">
    <source>
        <dbReference type="EMBL" id="CAA3030069.1"/>
    </source>
</evidence>
<keyword evidence="4" id="KW-1185">Reference proteome</keyword>
<evidence type="ECO:0000313" key="4">
    <source>
        <dbReference type="Proteomes" id="UP000594638"/>
    </source>
</evidence>
<gene>
    <name evidence="3" type="ORF">OLEA9_A049084</name>
</gene>
<name>A0A8S0VG79_OLEEU</name>
<dbReference type="AlphaFoldDB" id="A0A8S0VG79"/>
<dbReference type="GO" id="GO:0003779">
    <property type="term" value="F:actin binding"/>
    <property type="evidence" value="ECO:0007669"/>
    <property type="project" value="InterPro"/>
</dbReference>
<dbReference type="InterPro" id="IPR003128">
    <property type="entry name" value="Villin_headpiece"/>
</dbReference>
<dbReference type="InterPro" id="IPR036886">
    <property type="entry name" value="Villin_headpiece_dom_sf"/>
</dbReference>
<dbReference type="Pfam" id="PF02209">
    <property type="entry name" value="VHP"/>
    <property type="match status" value="1"/>
</dbReference>
<dbReference type="OrthoDB" id="1742185at2759"/>
<feature type="non-terminal residue" evidence="3">
    <location>
        <position position="1"/>
    </location>
</feature>
<sequence>PISRENSTRKPKPATIKEDVKEDEVEDEKGLTTYPYERLTISSLDPVTEIDVTKRETYLSSKEFKEKPGMAKSAFYKLPKWKQKKLKMSLLLF</sequence>
<dbReference type="PROSITE" id="PS51089">
    <property type="entry name" value="HP"/>
    <property type="match status" value="1"/>
</dbReference>
<dbReference type="EMBL" id="CACTIH010009348">
    <property type="protein sequence ID" value="CAA3030069.1"/>
    <property type="molecule type" value="Genomic_DNA"/>
</dbReference>
<reference evidence="3 4" key="1">
    <citation type="submission" date="2019-12" db="EMBL/GenBank/DDBJ databases">
        <authorList>
            <person name="Alioto T."/>
            <person name="Alioto T."/>
            <person name="Gomez Garrido J."/>
        </authorList>
    </citation>
    <scope>NUCLEOTIDE SEQUENCE [LARGE SCALE GENOMIC DNA]</scope>
</reference>